<dbReference type="Proteomes" id="UP000192652">
    <property type="component" value="Unassembled WGS sequence"/>
</dbReference>
<dbReference type="PANTHER" id="PTHR48098">
    <property type="entry name" value="ENTEROCHELIN ESTERASE-RELATED"/>
    <property type="match status" value="1"/>
</dbReference>
<dbReference type="SUPFAM" id="SSF53474">
    <property type="entry name" value="alpha/beta-Hydrolases"/>
    <property type="match status" value="1"/>
</dbReference>
<keyword evidence="4" id="KW-1185">Reference proteome</keyword>
<dbReference type="EMBL" id="MKIO01000019">
    <property type="protein sequence ID" value="OLP57242.1"/>
    <property type="molecule type" value="Genomic_DNA"/>
</dbReference>
<dbReference type="PANTHER" id="PTHR48098:SF3">
    <property type="entry name" value="IRON(III) ENTEROBACTIN ESTERASE"/>
    <property type="match status" value="1"/>
</dbReference>
<dbReference type="Proteomes" id="UP000186143">
    <property type="component" value="Unassembled WGS sequence"/>
</dbReference>
<dbReference type="InterPro" id="IPR029058">
    <property type="entry name" value="AB_hydrolase_fold"/>
</dbReference>
<comment type="caution">
    <text evidence="1">The sequence shown here is derived from an EMBL/GenBank/DDBJ whole genome shotgun (WGS) entry which is preliminary data.</text>
</comment>
<reference evidence="2" key="2">
    <citation type="submission" date="2016-12" db="EMBL/GenBank/DDBJ databases">
        <authorList>
            <person name="Zhang X."/>
            <person name="Zhao J."/>
        </authorList>
    </citation>
    <scope>NUCLEOTIDE SEQUENCE</scope>
    <source>
        <strain evidence="2">RD15</strain>
    </source>
</reference>
<reference evidence="1 3" key="1">
    <citation type="submission" date="2016-09" db="EMBL/GenBank/DDBJ databases">
        <title>Rhizobium sp. nov., a novel species isolated from the rice rhizosphere.</title>
        <authorList>
            <person name="Zhao J."/>
            <person name="Zhang X."/>
        </authorList>
    </citation>
    <scope>NUCLEOTIDE SEQUENCE [LARGE SCALE GENOMIC DNA]</scope>
    <source>
        <strain evidence="1 3">MH17</strain>
    </source>
</reference>
<evidence type="ECO:0000313" key="1">
    <source>
        <dbReference type="EMBL" id="OLP57242.1"/>
    </source>
</evidence>
<reference evidence="2 4" key="3">
    <citation type="journal article" date="2017" name="Antonie Van Leeuwenhoek">
        <title>Rhizobium rhizosphaerae sp. nov., a novel species isolated from rice rhizosphere.</title>
        <authorList>
            <person name="Zhao J.J."/>
            <person name="Zhang J."/>
            <person name="Zhang R.J."/>
            <person name="Zhang C.W."/>
            <person name="Yin H.Q."/>
            <person name="Zhang X.X."/>
        </authorList>
    </citation>
    <scope>NUCLEOTIDE SEQUENCE [LARGE SCALE GENOMIC DNA]</scope>
    <source>
        <strain evidence="2 4">RD15</strain>
    </source>
</reference>
<protein>
    <submittedName>
        <fullName evidence="1">Esterase</fullName>
    </submittedName>
</protein>
<accession>A0A1Q9AP82</accession>
<dbReference type="InterPro" id="IPR050583">
    <property type="entry name" value="Mycobacterial_A85_antigen"/>
</dbReference>
<dbReference type="Pfam" id="PF00756">
    <property type="entry name" value="Esterase"/>
    <property type="match status" value="1"/>
</dbReference>
<organism evidence="1 3">
    <name type="scientific">Xaviernesmea rhizosphaerae</name>
    <dbReference type="NCBI Taxonomy" id="1672749"/>
    <lineage>
        <taxon>Bacteria</taxon>
        <taxon>Pseudomonadati</taxon>
        <taxon>Pseudomonadota</taxon>
        <taxon>Alphaproteobacteria</taxon>
        <taxon>Hyphomicrobiales</taxon>
        <taxon>Rhizobiaceae</taxon>
        <taxon>Rhizobium/Agrobacterium group</taxon>
        <taxon>Xaviernesmea</taxon>
    </lineage>
</organism>
<sequence>MNRDYRRWYSPSLHREMELLVFGHAGAKVLMIPTRDGRFYEYEDLGIVRALADKVEAGQLQLYCVDSLARESFYDLQRHPAERIRRHAAFEAYLINEVLPLMATLNPHDCVIAHGCSLGAFQAASLFFRHPQHFRKLAAFSGRYDLTIEVEHFSNLFSGYYDEEIYFHTPPHFLPNLEGWQLDLLRQRDIVLTIGNEDPFLENNLHFSQLLSRKGIAHQLHLWDGRAHRAGAWRRMAAIYI</sequence>
<evidence type="ECO:0000313" key="3">
    <source>
        <dbReference type="Proteomes" id="UP000186143"/>
    </source>
</evidence>
<evidence type="ECO:0000313" key="2">
    <source>
        <dbReference type="EMBL" id="OQP87654.1"/>
    </source>
</evidence>
<dbReference type="OrthoDB" id="9775130at2"/>
<dbReference type="AlphaFoldDB" id="A0A1Q9AP82"/>
<evidence type="ECO:0000313" key="4">
    <source>
        <dbReference type="Proteomes" id="UP000192652"/>
    </source>
</evidence>
<proteinExistence type="predicted"/>
<name>A0A1Q9AP82_9HYPH</name>
<gene>
    <name evidence="1" type="ORF">BJF92_06875</name>
    <name evidence="2" type="ORF">BTR14_03565</name>
</gene>
<dbReference type="InterPro" id="IPR000801">
    <property type="entry name" value="Esterase-like"/>
</dbReference>
<dbReference type="Gene3D" id="3.40.50.1820">
    <property type="entry name" value="alpha/beta hydrolase"/>
    <property type="match status" value="1"/>
</dbReference>
<dbReference type="EMBL" id="MSPX01000002">
    <property type="protein sequence ID" value="OQP87654.1"/>
    <property type="molecule type" value="Genomic_DNA"/>
</dbReference>
<dbReference type="RefSeq" id="WP_075633262.1">
    <property type="nucleotide sequence ID" value="NZ_MKIO01000019.1"/>
</dbReference>